<comment type="subcellular location">
    <subcellularLocation>
        <location evidence="1">Nucleus</location>
    </subcellularLocation>
</comment>
<dbReference type="Pfam" id="PF11951">
    <property type="entry name" value="Fungal_trans_2"/>
    <property type="match status" value="2"/>
</dbReference>
<gene>
    <name evidence="7" type="ORF">PSALAMII_LOCUS6589</name>
</gene>
<dbReference type="PANTHER" id="PTHR37534:SF17">
    <property type="entry name" value="ZN(2)-C6 FUNGAL-TYPE DOMAIN-CONTAINING PROTEIN"/>
    <property type="match status" value="1"/>
</dbReference>
<reference evidence="7" key="1">
    <citation type="submission" date="2021-07" db="EMBL/GenBank/DDBJ databases">
        <authorList>
            <person name="Branca A.L. A."/>
        </authorList>
    </citation>
    <scope>NUCLEOTIDE SEQUENCE</scope>
</reference>
<keyword evidence="3" id="KW-0238">DNA-binding</keyword>
<keyword evidence="5" id="KW-0539">Nucleus</keyword>
<dbReference type="Proteomes" id="UP001152592">
    <property type="component" value="Unassembled WGS sequence"/>
</dbReference>
<dbReference type="InterPro" id="IPR001138">
    <property type="entry name" value="Zn2Cys6_DnaBD"/>
</dbReference>
<dbReference type="GO" id="GO:0008270">
    <property type="term" value="F:zinc ion binding"/>
    <property type="evidence" value="ECO:0007669"/>
    <property type="project" value="InterPro"/>
</dbReference>
<dbReference type="Gene3D" id="4.10.240.10">
    <property type="entry name" value="Zn(2)-C6 fungal-type DNA-binding domain"/>
    <property type="match status" value="1"/>
</dbReference>
<proteinExistence type="predicted"/>
<keyword evidence="2" id="KW-0805">Transcription regulation</keyword>
<accession>A0A9W4NN10</accession>
<dbReference type="SUPFAM" id="SSF57701">
    <property type="entry name" value="Zn2/Cys6 DNA-binding domain"/>
    <property type="match status" value="1"/>
</dbReference>
<dbReference type="InterPro" id="IPR036864">
    <property type="entry name" value="Zn2-C6_fun-type_DNA-bd_sf"/>
</dbReference>
<organism evidence="7 8">
    <name type="scientific">Penicillium salamii</name>
    <dbReference type="NCBI Taxonomy" id="1612424"/>
    <lineage>
        <taxon>Eukaryota</taxon>
        <taxon>Fungi</taxon>
        <taxon>Dikarya</taxon>
        <taxon>Ascomycota</taxon>
        <taxon>Pezizomycotina</taxon>
        <taxon>Eurotiomycetes</taxon>
        <taxon>Eurotiomycetidae</taxon>
        <taxon>Eurotiales</taxon>
        <taxon>Aspergillaceae</taxon>
        <taxon>Penicillium</taxon>
    </lineage>
</organism>
<evidence type="ECO:0000313" key="7">
    <source>
        <dbReference type="EMBL" id="CAG8389781.1"/>
    </source>
</evidence>
<dbReference type="SMART" id="SM00066">
    <property type="entry name" value="GAL4"/>
    <property type="match status" value="1"/>
</dbReference>
<dbReference type="PANTHER" id="PTHR37534">
    <property type="entry name" value="TRANSCRIPTIONAL ACTIVATOR PROTEIN UGA3"/>
    <property type="match status" value="1"/>
</dbReference>
<feature type="domain" description="Zn(2)-C6 fungal-type" evidence="6">
    <location>
        <begin position="16"/>
        <end position="43"/>
    </location>
</feature>
<dbReference type="CDD" id="cd00067">
    <property type="entry name" value="GAL4"/>
    <property type="match status" value="1"/>
</dbReference>
<evidence type="ECO:0000313" key="8">
    <source>
        <dbReference type="Proteomes" id="UP001152592"/>
    </source>
</evidence>
<dbReference type="EMBL" id="CAJVPD010000243">
    <property type="protein sequence ID" value="CAG8389781.1"/>
    <property type="molecule type" value="Genomic_DNA"/>
</dbReference>
<evidence type="ECO:0000256" key="2">
    <source>
        <dbReference type="ARBA" id="ARBA00023015"/>
    </source>
</evidence>
<dbReference type="GO" id="GO:0045944">
    <property type="term" value="P:positive regulation of transcription by RNA polymerase II"/>
    <property type="evidence" value="ECO:0007669"/>
    <property type="project" value="TreeGrafter"/>
</dbReference>
<dbReference type="PROSITE" id="PS50048">
    <property type="entry name" value="ZN2_CY6_FUNGAL_2"/>
    <property type="match status" value="1"/>
</dbReference>
<protein>
    <recommendedName>
        <fullName evidence="6">Zn(2)-C6 fungal-type domain-containing protein</fullName>
    </recommendedName>
</protein>
<dbReference type="GO" id="GO:0000976">
    <property type="term" value="F:transcription cis-regulatory region binding"/>
    <property type="evidence" value="ECO:0007669"/>
    <property type="project" value="TreeGrafter"/>
</dbReference>
<evidence type="ECO:0000256" key="5">
    <source>
        <dbReference type="ARBA" id="ARBA00023242"/>
    </source>
</evidence>
<dbReference type="PROSITE" id="PS00463">
    <property type="entry name" value="ZN2_CY6_FUNGAL_1"/>
    <property type="match status" value="1"/>
</dbReference>
<comment type="caution">
    <text evidence="7">The sequence shown here is derived from an EMBL/GenBank/DDBJ whole genome shotgun (WGS) entry which is preliminary data.</text>
</comment>
<dbReference type="InterPro" id="IPR021858">
    <property type="entry name" value="Fun_TF"/>
</dbReference>
<name>A0A9W4NN10_9EURO</name>
<dbReference type="OrthoDB" id="2550922at2759"/>
<dbReference type="GO" id="GO:0000981">
    <property type="term" value="F:DNA-binding transcription factor activity, RNA polymerase II-specific"/>
    <property type="evidence" value="ECO:0007669"/>
    <property type="project" value="InterPro"/>
</dbReference>
<dbReference type="GO" id="GO:0005634">
    <property type="term" value="C:nucleus"/>
    <property type="evidence" value="ECO:0007669"/>
    <property type="project" value="UniProtKB-SubCell"/>
</dbReference>
<evidence type="ECO:0000259" key="6">
    <source>
        <dbReference type="PROSITE" id="PS50048"/>
    </source>
</evidence>
<sequence length="439" mass="49407">MSLKRESEKKPRRVKGCHNCSQRRINCDRNSPCQKCIKKGIECWGLGIRYRFSNGVASRGKLAGKTIPVTDDEFAGPNIIADKRSEEAQTTPTSMSLLEYSMEDLMACNIDHLDQQARFLLEYCWSHSHQVNDFSKNGSDNLVSQKVAPAMVAIDIKNGYRDILLPLSEHDEIMRNAMIAASASHLSHQHSDSQWLSVARKHHTAAIKGLQRDHDGNAGVNTFSDLATMVILLIEEMVSVGEDYIILLRMVRSFVCSRGGDKKIEQSPIGRFLIQQIRKMTLYAAPLVSEISATSSLSNISTADIAVLYCSQIDSTNESIIANVADLVHQAMHIYLLRVTNNSEEVIEERVQHFIDTAFLFNATSFGGHVLIWPFFIVGAECSDTHHQEFIVAQLQCLWRSTGFANILYAISFLEKIWQNLSRETWPSMLVKHVEGFIM</sequence>
<keyword evidence="4" id="KW-0804">Transcription</keyword>
<evidence type="ECO:0000256" key="1">
    <source>
        <dbReference type="ARBA" id="ARBA00004123"/>
    </source>
</evidence>
<dbReference type="AlphaFoldDB" id="A0A9W4NN10"/>
<evidence type="ECO:0000256" key="3">
    <source>
        <dbReference type="ARBA" id="ARBA00023125"/>
    </source>
</evidence>
<evidence type="ECO:0000256" key="4">
    <source>
        <dbReference type="ARBA" id="ARBA00023163"/>
    </source>
</evidence>
<dbReference type="Pfam" id="PF00172">
    <property type="entry name" value="Zn_clus"/>
    <property type="match status" value="1"/>
</dbReference>